<evidence type="ECO:0000313" key="1">
    <source>
        <dbReference type="EMBL" id="NYD51332.1"/>
    </source>
</evidence>
<comment type="caution">
    <text evidence="1">The sequence shown here is derived from an EMBL/GenBank/DDBJ whole genome shotgun (WGS) entry which is preliminary data.</text>
</comment>
<name>A0A7Y9EP67_9ACTN</name>
<dbReference type="Proteomes" id="UP000529783">
    <property type="component" value="Unassembled WGS sequence"/>
</dbReference>
<sequence length="148" mass="15923">MPVLTEHLATLRTQLAGQVDEHRRLLHGLDPEQARLGYAALVAAAFVVAVERRFREGNNVADDATVIDFIASVRARSDDSAHIVNPEVAESIILTLLGRGSVDTIDGNTLLEHQIILLAALVSQAQFEGSELDAFMAEAAALADQVLE</sequence>
<gene>
    <name evidence="1" type="ORF">BJY14_007315</name>
</gene>
<dbReference type="RefSeq" id="WP_179847739.1">
    <property type="nucleotide sequence ID" value="NZ_JACCBA010000001.1"/>
</dbReference>
<evidence type="ECO:0000313" key="2">
    <source>
        <dbReference type="Proteomes" id="UP000529783"/>
    </source>
</evidence>
<organism evidence="1 2">
    <name type="scientific">Actinomadura luteofluorescens</name>
    <dbReference type="NCBI Taxonomy" id="46163"/>
    <lineage>
        <taxon>Bacteria</taxon>
        <taxon>Bacillati</taxon>
        <taxon>Actinomycetota</taxon>
        <taxon>Actinomycetes</taxon>
        <taxon>Streptosporangiales</taxon>
        <taxon>Thermomonosporaceae</taxon>
        <taxon>Actinomadura</taxon>
    </lineage>
</organism>
<dbReference type="AlphaFoldDB" id="A0A7Y9EP67"/>
<proteinExistence type="predicted"/>
<keyword evidence="2" id="KW-1185">Reference proteome</keyword>
<protein>
    <submittedName>
        <fullName evidence="1">Uncharacterized protein</fullName>
    </submittedName>
</protein>
<accession>A0A7Y9EP67</accession>
<reference evidence="1 2" key="1">
    <citation type="submission" date="2020-07" db="EMBL/GenBank/DDBJ databases">
        <title>Sequencing the genomes of 1000 actinobacteria strains.</title>
        <authorList>
            <person name="Klenk H.-P."/>
        </authorList>
    </citation>
    <scope>NUCLEOTIDE SEQUENCE [LARGE SCALE GENOMIC DNA]</scope>
    <source>
        <strain evidence="1 2">DSM 40398</strain>
    </source>
</reference>
<dbReference type="EMBL" id="JACCBA010000001">
    <property type="protein sequence ID" value="NYD51332.1"/>
    <property type="molecule type" value="Genomic_DNA"/>
</dbReference>